<feature type="chain" id="PRO_5009315942" evidence="1">
    <location>
        <begin position="20"/>
        <end position="99"/>
    </location>
</feature>
<reference evidence="3" key="1">
    <citation type="submission" date="2016-11" db="UniProtKB">
        <authorList>
            <consortium name="WormBaseParasite"/>
        </authorList>
    </citation>
    <scope>IDENTIFICATION</scope>
</reference>
<dbReference type="SUPFAM" id="SSF56436">
    <property type="entry name" value="C-type lectin-like"/>
    <property type="match status" value="1"/>
</dbReference>
<name>A0A1I8BME9_MELHA</name>
<dbReference type="WBParaSite" id="MhA1_Contig34.frz3.gene6">
    <property type="protein sequence ID" value="MhA1_Contig34.frz3.gene6"/>
    <property type="gene ID" value="MhA1_Contig34.frz3.gene6"/>
</dbReference>
<dbReference type="CDD" id="cd00037">
    <property type="entry name" value="CLECT"/>
    <property type="match status" value="1"/>
</dbReference>
<keyword evidence="2" id="KW-1185">Reference proteome</keyword>
<evidence type="ECO:0000313" key="3">
    <source>
        <dbReference type="WBParaSite" id="MhA1_Contig34.frz3.gene6"/>
    </source>
</evidence>
<sequence>MSLITLIIAFGVVPALVSGDCSSGNWTTRVEPLDGNTYGYQVLMRDWLNFYEARALCLGVGGDVVSMHSDAENEFVRQVSRSILKRVSNKQFSLCSESF</sequence>
<organism evidence="2 3">
    <name type="scientific">Meloidogyne hapla</name>
    <name type="common">Root-knot nematode worm</name>
    <dbReference type="NCBI Taxonomy" id="6305"/>
    <lineage>
        <taxon>Eukaryota</taxon>
        <taxon>Metazoa</taxon>
        <taxon>Ecdysozoa</taxon>
        <taxon>Nematoda</taxon>
        <taxon>Chromadorea</taxon>
        <taxon>Rhabditida</taxon>
        <taxon>Tylenchina</taxon>
        <taxon>Tylenchomorpha</taxon>
        <taxon>Tylenchoidea</taxon>
        <taxon>Meloidogynidae</taxon>
        <taxon>Meloidogyninae</taxon>
        <taxon>Meloidogyne</taxon>
    </lineage>
</organism>
<keyword evidence="1" id="KW-0732">Signal</keyword>
<dbReference type="Proteomes" id="UP000095281">
    <property type="component" value="Unplaced"/>
</dbReference>
<dbReference type="InterPro" id="IPR016187">
    <property type="entry name" value="CTDL_fold"/>
</dbReference>
<evidence type="ECO:0000256" key="1">
    <source>
        <dbReference type="SAM" id="SignalP"/>
    </source>
</evidence>
<accession>A0A1I8BME9</accession>
<proteinExistence type="predicted"/>
<dbReference type="Gene3D" id="3.10.100.10">
    <property type="entry name" value="Mannose-Binding Protein A, subunit A"/>
    <property type="match status" value="1"/>
</dbReference>
<feature type="signal peptide" evidence="1">
    <location>
        <begin position="1"/>
        <end position="19"/>
    </location>
</feature>
<evidence type="ECO:0000313" key="2">
    <source>
        <dbReference type="Proteomes" id="UP000095281"/>
    </source>
</evidence>
<dbReference type="InterPro" id="IPR016186">
    <property type="entry name" value="C-type_lectin-like/link_sf"/>
</dbReference>
<protein>
    <submittedName>
        <fullName evidence="3">C-type lectin domain-containing protein</fullName>
    </submittedName>
</protein>
<dbReference type="AlphaFoldDB" id="A0A1I8BME9"/>